<comment type="caution">
    <text evidence="1">The sequence shown here is derived from an EMBL/GenBank/DDBJ whole genome shotgun (WGS) entry which is preliminary data.</text>
</comment>
<keyword evidence="2" id="KW-1185">Reference proteome</keyword>
<evidence type="ECO:0000313" key="1">
    <source>
        <dbReference type="EMBL" id="MCI2242672.1"/>
    </source>
</evidence>
<dbReference type="EMBL" id="JAJMLW010000003">
    <property type="protein sequence ID" value="MCI2242672.1"/>
    <property type="molecule type" value="Genomic_DNA"/>
</dbReference>
<dbReference type="Gene3D" id="3.40.1440.10">
    <property type="entry name" value="GIY-YIG endonuclease"/>
    <property type="match status" value="1"/>
</dbReference>
<gene>
    <name evidence="1" type="ORF">LPT13_09950</name>
</gene>
<dbReference type="Proteomes" id="UP001430755">
    <property type="component" value="Unassembled WGS sequence"/>
</dbReference>
<dbReference type="RefSeq" id="WP_242166143.1">
    <property type="nucleotide sequence ID" value="NZ_JAJMLW010000003.1"/>
</dbReference>
<protein>
    <submittedName>
        <fullName evidence="1">GIY-YIG nuclease family protein</fullName>
    </submittedName>
</protein>
<dbReference type="InterPro" id="IPR035901">
    <property type="entry name" value="GIY-YIG_endonuc_sf"/>
</dbReference>
<sequence>MDKSRRKELIEAYRNRRPEMGVIALRCRETGDSFLGASRDVPADFNSARAKLELGGHPNRQLSALWERYGEDGFDFVVLETLECEDPDKDYGPDLEALRELCLAADPRAQKIWR</sequence>
<reference evidence="1" key="1">
    <citation type="submission" date="2021-11" db="EMBL/GenBank/DDBJ databases">
        <title>A Novel Adlercreutzia Species, isolated from a Allomyrina dichotoma larva feces.</title>
        <authorList>
            <person name="Suh M.K."/>
        </authorList>
    </citation>
    <scope>NUCLEOTIDE SEQUENCE</scope>
    <source>
        <strain evidence="1">JBNU-10</strain>
    </source>
</reference>
<dbReference type="CDD" id="cd10451">
    <property type="entry name" value="GIY-YIG_LuxR_like"/>
    <property type="match status" value="1"/>
</dbReference>
<organism evidence="1 2">
    <name type="scientific">Adlercreutzia faecimuris</name>
    <dbReference type="NCBI Taxonomy" id="2897341"/>
    <lineage>
        <taxon>Bacteria</taxon>
        <taxon>Bacillati</taxon>
        <taxon>Actinomycetota</taxon>
        <taxon>Coriobacteriia</taxon>
        <taxon>Eggerthellales</taxon>
        <taxon>Eggerthellaceae</taxon>
        <taxon>Adlercreutzia</taxon>
    </lineage>
</organism>
<name>A0ABS9WJK2_9ACTN</name>
<proteinExistence type="predicted"/>
<accession>A0ABS9WJK2</accession>
<evidence type="ECO:0000313" key="2">
    <source>
        <dbReference type="Proteomes" id="UP001430755"/>
    </source>
</evidence>